<dbReference type="EMBL" id="FUWW01000004">
    <property type="protein sequence ID" value="SJZ41951.1"/>
    <property type="molecule type" value="Genomic_DNA"/>
</dbReference>
<dbReference type="CDD" id="cd03785">
    <property type="entry name" value="GT28_MurG"/>
    <property type="match status" value="1"/>
</dbReference>
<keyword evidence="4 10" id="KW-0808">Transferase</keyword>
<proteinExistence type="inferred from homology"/>
<dbReference type="GO" id="GO:0051991">
    <property type="term" value="F:UDP-N-acetyl-D-glucosamine:N-acetylmuramoyl-L-alanyl-D-glutamyl-meso-2,6-diaminopimelyl-D-alanyl-D-alanine-diphosphoundecaprenol 4-beta-N-acetylglucosaminlytransferase activity"/>
    <property type="evidence" value="ECO:0007669"/>
    <property type="project" value="RHEA"/>
</dbReference>
<keyword evidence="2 10" id="KW-0132">Cell division</keyword>
<keyword evidence="1 10" id="KW-1003">Cell membrane</keyword>
<evidence type="ECO:0000256" key="1">
    <source>
        <dbReference type="ARBA" id="ARBA00022475"/>
    </source>
</evidence>
<sequence>MKLLFATGGTAGHINPALAVASYIKEQHPDYKIMFIGTADHMESRLVPNAGFEFKTIDINGFKRSFSPKAIIENVKTVGKLMKSEKESKNIIKEFQPDVVIGFGGYVSGPVLDEAAKLHIPTCIHEQNAYPGITNKQLAKKVDKVMLTVEDAANHMEAKCDVVITGLPVRGELLKKSKFSARIELGIADDKPLVLSFGGSLGAAPLNEAMFDIILEDAEKNDVYHIHSVGTNGKEYLEKFEANGFTKRAENVYYKGNAEVRLYIDNMDTCMAAADLVIGRAGASSLSEIEAMGKASILIPSPYVAENHQFHNAMALVNRNAARILREKDLTTDSLKALMNELISDKAELANIEKNAKEMAILDSRERIADIILSLAK</sequence>
<dbReference type="GO" id="GO:0005886">
    <property type="term" value="C:plasma membrane"/>
    <property type="evidence" value="ECO:0007669"/>
    <property type="project" value="UniProtKB-SubCell"/>
</dbReference>
<gene>
    <name evidence="10" type="primary">murG</name>
    <name evidence="13" type="ORF">SAMN02745114_00477</name>
</gene>
<evidence type="ECO:0000256" key="6">
    <source>
        <dbReference type="ARBA" id="ARBA00022984"/>
    </source>
</evidence>
<feature type="binding site" evidence="10">
    <location>
        <position position="128"/>
    </location>
    <ligand>
        <name>UDP-N-acetyl-alpha-D-glucosamine</name>
        <dbReference type="ChEBI" id="CHEBI:57705"/>
    </ligand>
</feature>
<dbReference type="UniPathway" id="UPA00219"/>
<dbReference type="AlphaFoldDB" id="A0A1T4KHS1"/>
<evidence type="ECO:0000259" key="11">
    <source>
        <dbReference type="Pfam" id="PF03033"/>
    </source>
</evidence>
<evidence type="ECO:0000259" key="12">
    <source>
        <dbReference type="Pfam" id="PF04101"/>
    </source>
</evidence>
<dbReference type="Pfam" id="PF04101">
    <property type="entry name" value="Glyco_tran_28_C"/>
    <property type="match status" value="1"/>
</dbReference>
<reference evidence="13 14" key="1">
    <citation type="submission" date="2017-02" db="EMBL/GenBank/DDBJ databases">
        <authorList>
            <person name="Peterson S.W."/>
        </authorList>
    </citation>
    <scope>NUCLEOTIDE SEQUENCE [LARGE SCALE GENOMIC DNA]</scope>
    <source>
        <strain evidence="13 14">ATCC 51222</strain>
    </source>
</reference>
<dbReference type="SUPFAM" id="SSF53756">
    <property type="entry name" value="UDP-Glycosyltransferase/glycogen phosphorylase"/>
    <property type="match status" value="1"/>
</dbReference>
<dbReference type="Pfam" id="PF03033">
    <property type="entry name" value="Glyco_transf_28"/>
    <property type="match status" value="1"/>
</dbReference>
<evidence type="ECO:0000256" key="7">
    <source>
        <dbReference type="ARBA" id="ARBA00023136"/>
    </source>
</evidence>
<dbReference type="GO" id="GO:0051301">
    <property type="term" value="P:cell division"/>
    <property type="evidence" value="ECO:0007669"/>
    <property type="project" value="UniProtKB-KW"/>
</dbReference>
<dbReference type="Gene3D" id="3.40.50.2000">
    <property type="entry name" value="Glycogen Phosphorylase B"/>
    <property type="match status" value="2"/>
</dbReference>
<dbReference type="EC" id="2.4.1.227" evidence="10"/>
<comment type="similarity">
    <text evidence="10">Belongs to the glycosyltransferase 28 family. MurG subfamily.</text>
</comment>
<keyword evidence="3 10" id="KW-0328">Glycosyltransferase</keyword>
<evidence type="ECO:0000313" key="13">
    <source>
        <dbReference type="EMBL" id="SJZ41951.1"/>
    </source>
</evidence>
<name>A0A1T4KHS1_9FIRM</name>
<dbReference type="InterPro" id="IPR004276">
    <property type="entry name" value="GlycoTrans_28_N"/>
</dbReference>
<feature type="binding site" evidence="10">
    <location>
        <position position="200"/>
    </location>
    <ligand>
        <name>UDP-N-acetyl-alpha-D-glucosamine</name>
        <dbReference type="ChEBI" id="CHEBI:57705"/>
    </ligand>
</feature>
<dbReference type="PANTHER" id="PTHR21015:SF22">
    <property type="entry name" value="GLYCOSYLTRANSFERASE"/>
    <property type="match status" value="1"/>
</dbReference>
<dbReference type="PANTHER" id="PTHR21015">
    <property type="entry name" value="UDP-N-ACETYLGLUCOSAMINE--N-ACETYLMURAMYL-(PENTAPEPTIDE) PYROPHOSPHORYL-UNDECAPRENOL N-ACETYLGLUCOSAMINE TRANSFERASE 1"/>
    <property type="match status" value="1"/>
</dbReference>
<dbReference type="InterPro" id="IPR006009">
    <property type="entry name" value="GlcNAc_MurG"/>
</dbReference>
<feature type="binding site" evidence="10">
    <location>
        <position position="170"/>
    </location>
    <ligand>
        <name>UDP-N-acetyl-alpha-D-glucosamine</name>
        <dbReference type="ChEBI" id="CHEBI:57705"/>
    </ligand>
</feature>
<evidence type="ECO:0000256" key="8">
    <source>
        <dbReference type="ARBA" id="ARBA00023306"/>
    </source>
</evidence>
<feature type="domain" description="Glycosyltransferase family 28 N-terminal" evidence="11">
    <location>
        <begin position="4"/>
        <end position="146"/>
    </location>
</feature>
<comment type="caution">
    <text evidence="10">Lacks conserved residue(s) required for the propagation of feature annotation.</text>
</comment>
<keyword evidence="5 10" id="KW-0133">Cell shape</keyword>
<protein>
    <recommendedName>
        <fullName evidence="10">UDP-N-acetylglucosamine--N-acetylmuramyl-(pentapeptide) pyrophosphoryl-undecaprenol N-acetylglucosamine transferase</fullName>
        <ecNumber evidence="10">2.4.1.227</ecNumber>
    </recommendedName>
    <alternativeName>
        <fullName evidence="10">Undecaprenyl-PP-MurNAc-pentapeptide-UDPGlcNAc GlcNAc transferase</fullName>
    </alternativeName>
</protein>
<dbReference type="GO" id="GO:0008360">
    <property type="term" value="P:regulation of cell shape"/>
    <property type="evidence" value="ECO:0007669"/>
    <property type="project" value="UniProtKB-KW"/>
</dbReference>
<evidence type="ECO:0000256" key="4">
    <source>
        <dbReference type="ARBA" id="ARBA00022679"/>
    </source>
</evidence>
<dbReference type="GO" id="GO:0071555">
    <property type="term" value="P:cell wall organization"/>
    <property type="evidence" value="ECO:0007669"/>
    <property type="project" value="UniProtKB-KW"/>
</dbReference>
<evidence type="ECO:0000256" key="5">
    <source>
        <dbReference type="ARBA" id="ARBA00022960"/>
    </source>
</evidence>
<keyword evidence="9 10" id="KW-0961">Cell wall biogenesis/degradation</keyword>
<evidence type="ECO:0000256" key="10">
    <source>
        <dbReference type="HAMAP-Rule" id="MF_00033"/>
    </source>
</evidence>
<dbReference type="GO" id="GO:0050511">
    <property type="term" value="F:undecaprenyldiphospho-muramoylpentapeptide beta-N-acetylglucosaminyltransferase activity"/>
    <property type="evidence" value="ECO:0007669"/>
    <property type="project" value="UniProtKB-UniRule"/>
</dbReference>
<evidence type="ECO:0000256" key="9">
    <source>
        <dbReference type="ARBA" id="ARBA00023316"/>
    </source>
</evidence>
<dbReference type="OrthoDB" id="9808936at2"/>
<keyword evidence="6 10" id="KW-0573">Peptidoglycan synthesis</keyword>
<comment type="pathway">
    <text evidence="10">Cell wall biogenesis; peptidoglycan biosynthesis.</text>
</comment>
<feature type="binding site" evidence="10">
    <location>
        <position position="264"/>
    </location>
    <ligand>
        <name>UDP-N-acetyl-alpha-D-glucosamine</name>
        <dbReference type="ChEBI" id="CHEBI:57705"/>
    </ligand>
</feature>
<feature type="binding site" evidence="10">
    <location>
        <begin position="10"/>
        <end position="12"/>
    </location>
    <ligand>
        <name>UDP-N-acetyl-alpha-D-glucosamine</name>
        <dbReference type="ChEBI" id="CHEBI:57705"/>
    </ligand>
</feature>
<keyword evidence="7 10" id="KW-0472">Membrane</keyword>
<dbReference type="GO" id="GO:0009252">
    <property type="term" value="P:peptidoglycan biosynthetic process"/>
    <property type="evidence" value="ECO:0007669"/>
    <property type="project" value="UniProtKB-UniRule"/>
</dbReference>
<feature type="domain" description="Glycosyl transferase family 28 C-terminal" evidence="12">
    <location>
        <begin position="194"/>
        <end position="362"/>
    </location>
</feature>
<accession>A0A1T4KHS1</accession>
<comment type="catalytic activity">
    <reaction evidence="10">
        <text>di-trans,octa-cis-undecaprenyl diphospho-N-acetyl-alpha-D-muramoyl-L-alanyl-D-glutamyl-meso-2,6-diaminopimeloyl-D-alanyl-D-alanine + UDP-N-acetyl-alpha-D-glucosamine = di-trans,octa-cis-undecaprenyl diphospho-[N-acetyl-alpha-D-glucosaminyl-(1-&gt;4)]-N-acetyl-alpha-D-muramoyl-L-alanyl-D-glutamyl-meso-2,6-diaminopimeloyl-D-alanyl-D-alanine + UDP + H(+)</text>
        <dbReference type="Rhea" id="RHEA:31227"/>
        <dbReference type="ChEBI" id="CHEBI:15378"/>
        <dbReference type="ChEBI" id="CHEBI:57705"/>
        <dbReference type="ChEBI" id="CHEBI:58223"/>
        <dbReference type="ChEBI" id="CHEBI:61387"/>
        <dbReference type="ChEBI" id="CHEBI:61388"/>
        <dbReference type="EC" id="2.4.1.227"/>
    </reaction>
</comment>
<evidence type="ECO:0000313" key="14">
    <source>
        <dbReference type="Proteomes" id="UP000190657"/>
    </source>
</evidence>
<dbReference type="RefSeq" id="WP_078767980.1">
    <property type="nucleotide sequence ID" value="NZ_FUWW01000004.1"/>
</dbReference>
<dbReference type="STRING" id="290054.SAMN02745114_00477"/>
<organism evidence="13 14">
    <name type="scientific">Eubacterium coprostanoligenes</name>
    <dbReference type="NCBI Taxonomy" id="290054"/>
    <lineage>
        <taxon>Bacteria</taxon>
        <taxon>Bacillati</taxon>
        <taxon>Bacillota</taxon>
        <taxon>Clostridia</taxon>
        <taxon>Eubacteriales</taxon>
        <taxon>Eubacteriaceae</taxon>
        <taxon>Eubacterium</taxon>
    </lineage>
</organism>
<comment type="function">
    <text evidence="10">Cell wall formation. Catalyzes the transfer of a GlcNAc subunit on undecaprenyl-pyrophosphoryl-MurNAc-pentapeptide (lipid intermediate I) to form undecaprenyl-pyrophosphoryl-MurNAc-(pentapeptide)GlcNAc (lipid intermediate II).</text>
</comment>
<keyword evidence="14" id="KW-1185">Reference proteome</keyword>
<dbReference type="InterPro" id="IPR007235">
    <property type="entry name" value="Glyco_trans_28_C"/>
</dbReference>
<feature type="binding site" evidence="10">
    <location>
        <position position="309"/>
    </location>
    <ligand>
        <name>UDP-N-acetyl-alpha-D-glucosamine</name>
        <dbReference type="ChEBI" id="CHEBI:57705"/>
    </ligand>
</feature>
<dbReference type="NCBIfam" id="TIGR01133">
    <property type="entry name" value="murG"/>
    <property type="match status" value="1"/>
</dbReference>
<evidence type="ECO:0000256" key="3">
    <source>
        <dbReference type="ARBA" id="ARBA00022676"/>
    </source>
</evidence>
<dbReference type="Proteomes" id="UP000190657">
    <property type="component" value="Unassembled WGS sequence"/>
</dbReference>
<evidence type="ECO:0000256" key="2">
    <source>
        <dbReference type="ARBA" id="ARBA00022618"/>
    </source>
</evidence>
<dbReference type="HAMAP" id="MF_00033">
    <property type="entry name" value="MurG"/>
    <property type="match status" value="1"/>
</dbReference>
<keyword evidence="8 10" id="KW-0131">Cell cycle</keyword>
<dbReference type="GO" id="GO:0005975">
    <property type="term" value="P:carbohydrate metabolic process"/>
    <property type="evidence" value="ECO:0007669"/>
    <property type="project" value="InterPro"/>
</dbReference>
<comment type="subcellular location">
    <subcellularLocation>
        <location evidence="10">Cell membrane</location>
        <topology evidence="10">Peripheral membrane protein</topology>
        <orientation evidence="10">Cytoplasmic side</orientation>
    </subcellularLocation>
</comment>